<keyword evidence="2" id="KW-0238">DNA-binding</keyword>
<proteinExistence type="predicted"/>
<keyword evidence="1" id="KW-0805">Transcription regulation</keyword>
<evidence type="ECO:0000313" key="6">
    <source>
        <dbReference type="Proteomes" id="UP000295632"/>
    </source>
</evidence>
<feature type="domain" description="HTH araC/xylS-type" evidence="4">
    <location>
        <begin position="183"/>
        <end position="281"/>
    </location>
</feature>
<keyword evidence="6" id="KW-1185">Reference proteome</keyword>
<dbReference type="EMBL" id="SNYJ01000019">
    <property type="protein sequence ID" value="TDQ36214.1"/>
    <property type="molecule type" value="Genomic_DNA"/>
</dbReference>
<organism evidence="5 6">
    <name type="scientific">Aureibacillus halotolerans</name>
    <dbReference type="NCBI Taxonomy" id="1508390"/>
    <lineage>
        <taxon>Bacteria</taxon>
        <taxon>Bacillati</taxon>
        <taxon>Bacillota</taxon>
        <taxon>Bacilli</taxon>
        <taxon>Bacillales</taxon>
        <taxon>Bacillaceae</taxon>
        <taxon>Aureibacillus</taxon>
    </lineage>
</organism>
<dbReference type="Pfam" id="PF02311">
    <property type="entry name" value="AraC_binding"/>
    <property type="match status" value="1"/>
</dbReference>
<comment type="caution">
    <text evidence="5">The sequence shown here is derived from an EMBL/GenBank/DDBJ whole genome shotgun (WGS) entry which is preliminary data.</text>
</comment>
<dbReference type="GO" id="GO:0043565">
    <property type="term" value="F:sequence-specific DNA binding"/>
    <property type="evidence" value="ECO:0007669"/>
    <property type="project" value="InterPro"/>
</dbReference>
<dbReference type="GO" id="GO:0003700">
    <property type="term" value="F:DNA-binding transcription factor activity"/>
    <property type="evidence" value="ECO:0007669"/>
    <property type="project" value="InterPro"/>
</dbReference>
<gene>
    <name evidence="5" type="ORF">EV213_1193</name>
</gene>
<dbReference type="OrthoDB" id="506156at2"/>
<evidence type="ECO:0000313" key="5">
    <source>
        <dbReference type="EMBL" id="TDQ36214.1"/>
    </source>
</evidence>
<evidence type="ECO:0000259" key="4">
    <source>
        <dbReference type="PROSITE" id="PS01124"/>
    </source>
</evidence>
<dbReference type="InterPro" id="IPR037923">
    <property type="entry name" value="HTH-like"/>
</dbReference>
<dbReference type="Gene3D" id="2.60.120.10">
    <property type="entry name" value="Jelly Rolls"/>
    <property type="match status" value="1"/>
</dbReference>
<evidence type="ECO:0000256" key="2">
    <source>
        <dbReference type="ARBA" id="ARBA00023125"/>
    </source>
</evidence>
<dbReference type="Pfam" id="PF12833">
    <property type="entry name" value="HTH_18"/>
    <property type="match status" value="1"/>
</dbReference>
<keyword evidence="3" id="KW-0804">Transcription</keyword>
<dbReference type="PROSITE" id="PS01124">
    <property type="entry name" value="HTH_ARAC_FAMILY_2"/>
    <property type="match status" value="1"/>
</dbReference>
<dbReference type="SMART" id="SM00342">
    <property type="entry name" value="HTH_ARAC"/>
    <property type="match status" value="1"/>
</dbReference>
<dbReference type="PANTHER" id="PTHR43280">
    <property type="entry name" value="ARAC-FAMILY TRANSCRIPTIONAL REGULATOR"/>
    <property type="match status" value="1"/>
</dbReference>
<accession>A0A4R6TZI8</accession>
<dbReference type="PROSITE" id="PS00041">
    <property type="entry name" value="HTH_ARAC_FAMILY_1"/>
    <property type="match status" value="1"/>
</dbReference>
<dbReference type="InterPro" id="IPR003313">
    <property type="entry name" value="AraC-bd"/>
</dbReference>
<dbReference type="AlphaFoldDB" id="A0A4R6TZI8"/>
<dbReference type="Gene3D" id="1.10.10.60">
    <property type="entry name" value="Homeodomain-like"/>
    <property type="match status" value="2"/>
</dbReference>
<dbReference type="Proteomes" id="UP000295632">
    <property type="component" value="Unassembled WGS sequence"/>
</dbReference>
<dbReference type="InterPro" id="IPR009057">
    <property type="entry name" value="Homeodomain-like_sf"/>
</dbReference>
<reference evidence="5 6" key="1">
    <citation type="submission" date="2019-03" db="EMBL/GenBank/DDBJ databases">
        <title>Genomic Encyclopedia of Type Strains, Phase IV (KMG-IV): sequencing the most valuable type-strain genomes for metagenomic binning, comparative biology and taxonomic classification.</title>
        <authorList>
            <person name="Goeker M."/>
        </authorList>
    </citation>
    <scope>NUCLEOTIDE SEQUENCE [LARGE SCALE GENOMIC DNA]</scope>
    <source>
        <strain evidence="5 6">DSM 28697</strain>
    </source>
</reference>
<name>A0A4R6TZI8_9BACI</name>
<evidence type="ECO:0000256" key="1">
    <source>
        <dbReference type="ARBA" id="ARBA00023015"/>
    </source>
</evidence>
<protein>
    <submittedName>
        <fullName evidence="5">AraC-like protein</fullName>
    </submittedName>
</protein>
<evidence type="ECO:0000256" key="3">
    <source>
        <dbReference type="ARBA" id="ARBA00023163"/>
    </source>
</evidence>
<dbReference type="InterPro" id="IPR018060">
    <property type="entry name" value="HTH_AraC"/>
</dbReference>
<dbReference type="InterPro" id="IPR014710">
    <property type="entry name" value="RmlC-like_jellyroll"/>
</dbReference>
<dbReference type="PANTHER" id="PTHR43280:SF2">
    <property type="entry name" value="HTH-TYPE TRANSCRIPTIONAL REGULATOR EXSA"/>
    <property type="match status" value="1"/>
</dbReference>
<dbReference type="RefSeq" id="WP_133581743.1">
    <property type="nucleotide sequence ID" value="NZ_SNYJ01000019.1"/>
</dbReference>
<dbReference type="SUPFAM" id="SSF46689">
    <property type="entry name" value="Homeodomain-like"/>
    <property type="match status" value="2"/>
</dbReference>
<sequence length="285" mass="33713">MEPRLNISLREQSFYMNYAQRRTSDEPMKAYHLHQEYEIFYLLAGGCTYDCREEVFSVEENQLVFIPKNMVHKTSKQTGQAYERLVINFQEDLVTGQEKDLLSSLFQDHPLRMSVPIERQVQFHSIFQQLFDEYQNKDWCHDIYTRALLVQLLVESERLLHTQTERSVIKTAENKKRQLELVSRMIQFINANFAQALSLSSLALRFHMNEQSLSRLFKQVTGCGVVEYVNAVRINEAKRLLIETNLKINRIALQIGFTNHVHLWRMFNRITGRSPHAFRIEHRTS</sequence>
<dbReference type="InterPro" id="IPR018062">
    <property type="entry name" value="HTH_AraC-typ_CS"/>
</dbReference>
<dbReference type="SUPFAM" id="SSF51215">
    <property type="entry name" value="Regulatory protein AraC"/>
    <property type="match status" value="1"/>
</dbReference>